<reference evidence="9 10" key="1">
    <citation type="submission" date="2024-09" db="EMBL/GenBank/DDBJ databases">
        <title>Chromosome-scale assembly of Riccia sorocarpa.</title>
        <authorList>
            <person name="Paukszto L."/>
        </authorList>
    </citation>
    <scope>NUCLEOTIDE SEQUENCE [LARGE SCALE GENOMIC DNA]</scope>
    <source>
        <strain evidence="9">LP-2024</strain>
        <tissue evidence="9">Aerial parts of the thallus</tissue>
    </source>
</reference>
<gene>
    <name evidence="9" type="ORF">R1sor_023157</name>
</gene>
<dbReference type="PANTHER" id="PTHR11040">
    <property type="entry name" value="ZINC/IRON TRANSPORTER"/>
    <property type="match status" value="1"/>
</dbReference>
<evidence type="ECO:0000256" key="6">
    <source>
        <dbReference type="ARBA" id="ARBA00023065"/>
    </source>
</evidence>
<comment type="similarity">
    <text evidence="2 8">Belongs to the ZIP transporter (TC 2.A.5) family.</text>
</comment>
<evidence type="ECO:0000256" key="1">
    <source>
        <dbReference type="ARBA" id="ARBA00004141"/>
    </source>
</evidence>
<protein>
    <submittedName>
        <fullName evidence="9">Uncharacterized protein</fullName>
    </submittedName>
</protein>
<feature type="transmembrane region" description="Helical" evidence="8">
    <location>
        <begin position="276"/>
        <end position="296"/>
    </location>
</feature>
<evidence type="ECO:0000256" key="8">
    <source>
        <dbReference type="RuleBase" id="RU362088"/>
    </source>
</evidence>
<feature type="transmembrane region" description="Helical" evidence="8">
    <location>
        <begin position="206"/>
        <end position="226"/>
    </location>
</feature>
<dbReference type="NCBIfam" id="TIGR00820">
    <property type="entry name" value="zip"/>
    <property type="match status" value="1"/>
</dbReference>
<feature type="transmembrane region" description="Helical" evidence="8">
    <location>
        <begin position="308"/>
        <end position="327"/>
    </location>
</feature>
<dbReference type="Pfam" id="PF02535">
    <property type="entry name" value="Zip"/>
    <property type="match status" value="1"/>
</dbReference>
<feature type="transmembrane region" description="Helical" evidence="8">
    <location>
        <begin position="96"/>
        <end position="121"/>
    </location>
</feature>
<comment type="caution">
    <text evidence="9">The sequence shown here is derived from an EMBL/GenBank/DDBJ whole genome shotgun (WGS) entry which is preliminary data.</text>
</comment>
<dbReference type="InterPro" id="IPR003689">
    <property type="entry name" value="ZIP"/>
</dbReference>
<organism evidence="9 10">
    <name type="scientific">Riccia sorocarpa</name>
    <dbReference type="NCBI Taxonomy" id="122646"/>
    <lineage>
        <taxon>Eukaryota</taxon>
        <taxon>Viridiplantae</taxon>
        <taxon>Streptophyta</taxon>
        <taxon>Embryophyta</taxon>
        <taxon>Marchantiophyta</taxon>
        <taxon>Marchantiopsida</taxon>
        <taxon>Marchantiidae</taxon>
        <taxon>Marchantiales</taxon>
        <taxon>Ricciaceae</taxon>
        <taxon>Riccia</taxon>
    </lineage>
</organism>
<keyword evidence="5 8" id="KW-1133">Transmembrane helix</keyword>
<evidence type="ECO:0000256" key="5">
    <source>
        <dbReference type="ARBA" id="ARBA00022989"/>
    </source>
</evidence>
<evidence type="ECO:0000313" key="10">
    <source>
        <dbReference type="Proteomes" id="UP001633002"/>
    </source>
</evidence>
<dbReference type="GO" id="GO:0000041">
    <property type="term" value="P:transition metal ion transport"/>
    <property type="evidence" value="ECO:0007669"/>
    <property type="project" value="UniProtKB-ARBA"/>
</dbReference>
<comment type="subcellular location">
    <subcellularLocation>
        <location evidence="1 8">Membrane</location>
        <topology evidence="1 8">Multi-pass membrane protein</topology>
    </subcellularLocation>
</comment>
<evidence type="ECO:0000256" key="7">
    <source>
        <dbReference type="ARBA" id="ARBA00023136"/>
    </source>
</evidence>
<accession>A0ABD3GQT9</accession>
<feature type="transmembrane region" description="Helical" evidence="8">
    <location>
        <begin position="55"/>
        <end position="76"/>
    </location>
</feature>
<sequence>MEDCGGEPDVNGVNKDLALRLKGGAIAVIFVASSLGVAIPIVGKKLKWLQVNGNSFLIAKSFAAGVVLATGFVHILGDASERLTSPCLAEMPWGKFPWTGFIAMMSVLIALAVDVLSTGFFQRKYGLNSHSHIADDSTISSPSNGIPVDEEKNVVATLTDQEKEAERLKARYVVISQVLELGIITHSVIIGMSLGVSDSPTTIRPLFAALVFHQFFEGIALGGCIAQAGYKSLSSVIMACFFAATTPIGIALGIGISSGYKENSPTSLITQGVFDSAAAGILIYMALVDLIAHEFFGAAMMANTRLQAICFFSLFSGAVAMASLAIWA</sequence>
<dbReference type="GO" id="GO:0016020">
    <property type="term" value="C:membrane"/>
    <property type="evidence" value="ECO:0007669"/>
    <property type="project" value="UniProtKB-SubCell"/>
</dbReference>
<dbReference type="InterPro" id="IPR004698">
    <property type="entry name" value="Zn/Fe_permease_fun/pln"/>
</dbReference>
<evidence type="ECO:0000256" key="3">
    <source>
        <dbReference type="ARBA" id="ARBA00022448"/>
    </source>
</evidence>
<keyword evidence="4 8" id="KW-0812">Transmembrane</keyword>
<keyword evidence="6 8" id="KW-0406">Ion transport</keyword>
<keyword evidence="3 8" id="KW-0813">Transport</keyword>
<evidence type="ECO:0000256" key="4">
    <source>
        <dbReference type="ARBA" id="ARBA00022692"/>
    </source>
</evidence>
<name>A0ABD3GQT9_9MARC</name>
<evidence type="ECO:0000313" key="9">
    <source>
        <dbReference type="EMBL" id="KAL3680201.1"/>
    </source>
</evidence>
<dbReference type="EMBL" id="JBJQOH010000007">
    <property type="protein sequence ID" value="KAL3680201.1"/>
    <property type="molecule type" value="Genomic_DNA"/>
</dbReference>
<dbReference type="AlphaFoldDB" id="A0ABD3GQT9"/>
<dbReference type="Proteomes" id="UP001633002">
    <property type="component" value="Unassembled WGS sequence"/>
</dbReference>
<evidence type="ECO:0000256" key="2">
    <source>
        <dbReference type="ARBA" id="ARBA00006939"/>
    </source>
</evidence>
<feature type="transmembrane region" description="Helical" evidence="8">
    <location>
        <begin position="233"/>
        <end position="256"/>
    </location>
</feature>
<feature type="transmembrane region" description="Helical" evidence="8">
    <location>
        <begin position="172"/>
        <end position="194"/>
    </location>
</feature>
<keyword evidence="10" id="KW-1185">Reference proteome</keyword>
<dbReference type="PANTHER" id="PTHR11040:SF44">
    <property type="entry name" value="PROTEIN ZNTC-RELATED"/>
    <property type="match status" value="1"/>
</dbReference>
<feature type="transmembrane region" description="Helical" evidence="8">
    <location>
        <begin position="24"/>
        <end position="43"/>
    </location>
</feature>
<proteinExistence type="inferred from homology"/>
<keyword evidence="7 8" id="KW-0472">Membrane</keyword>